<evidence type="ECO:0000256" key="1">
    <source>
        <dbReference type="ARBA" id="ARBA00001946"/>
    </source>
</evidence>
<dbReference type="Pfam" id="PF00293">
    <property type="entry name" value="NUDIX"/>
    <property type="match status" value="1"/>
</dbReference>
<dbReference type="SUPFAM" id="SSF55811">
    <property type="entry name" value="Nudix"/>
    <property type="match status" value="1"/>
</dbReference>
<evidence type="ECO:0000259" key="6">
    <source>
        <dbReference type="PROSITE" id="PS51462"/>
    </source>
</evidence>
<dbReference type="EMBL" id="JADKPN010000004">
    <property type="protein sequence ID" value="MBF4763241.1"/>
    <property type="molecule type" value="Genomic_DNA"/>
</dbReference>
<evidence type="ECO:0000313" key="8">
    <source>
        <dbReference type="Proteomes" id="UP000640489"/>
    </source>
</evidence>
<protein>
    <submittedName>
        <fullName evidence="7">NUDIX domain-containing protein</fullName>
    </submittedName>
</protein>
<evidence type="ECO:0000313" key="7">
    <source>
        <dbReference type="EMBL" id="MBF4763241.1"/>
    </source>
</evidence>
<comment type="cofactor">
    <cofactor evidence="1">
        <name>Mg(2+)</name>
        <dbReference type="ChEBI" id="CHEBI:18420"/>
    </cofactor>
</comment>
<organism evidence="7 8">
    <name type="scientific">Nocardioides islandensis</name>
    <dbReference type="NCBI Taxonomy" id="433663"/>
    <lineage>
        <taxon>Bacteria</taxon>
        <taxon>Bacillati</taxon>
        <taxon>Actinomycetota</taxon>
        <taxon>Actinomycetes</taxon>
        <taxon>Propionibacteriales</taxon>
        <taxon>Nocardioidaceae</taxon>
        <taxon>Nocardioides</taxon>
    </lineage>
</organism>
<keyword evidence="4" id="KW-0460">Magnesium</keyword>
<gene>
    <name evidence="7" type="ORF">ISU07_08885</name>
</gene>
<dbReference type="CDD" id="cd04685">
    <property type="entry name" value="NUDIX_Hydrolase"/>
    <property type="match status" value="1"/>
</dbReference>
<proteinExistence type="inferred from homology"/>
<dbReference type="GO" id="GO:0016787">
    <property type="term" value="F:hydrolase activity"/>
    <property type="evidence" value="ECO:0007669"/>
    <property type="project" value="UniProtKB-KW"/>
</dbReference>
<sequence length="153" mass="16363">MEPIPRVSARVLPVCPEGEVLLLQDQDPTYPGVLRWGTIGGALDPGETHQQAAIREMYEETGLVGDPAALTPPFHRSTNAFSWDGVSYVSDNTWFALPMGRDVQVSFDHLVPEEVGNVVAAGWWTPEALAADGGAIARDLPGLMTLAVEAVLG</sequence>
<dbReference type="InterPro" id="IPR015797">
    <property type="entry name" value="NUDIX_hydrolase-like_dom_sf"/>
</dbReference>
<dbReference type="InterPro" id="IPR020084">
    <property type="entry name" value="NUDIX_hydrolase_CS"/>
</dbReference>
<evidence type="ECO:0000256" key="5">
    <source>
        <dbReference type="RuleBase" id="RU003476"/>
    </source>
</evidence>
<feature type="domain" description="Nudix hydrolase" evidence="6">
    <location>
        <begin position="4"/>
        <end position="150"/>
    </location>
</feature>
<dbReference type="PROSITE" id="PS00893">
    <property type="entry name" value="NUDIX_BOX"/>
    <property type="match status" value="1"/>
</dbReference>
<evidence type="ECO:0000256" key="3">
    <source>
        <dbReference type="ARBA" id="ARBA00022801"/>
    </source>
</evidence>
<comment type="similarity">
    <text evidence="2 5">Belongs to the Nudix hydrolase family.</text>
</comment>
<dbReference type="PRINTS" id="PR00502">
    <property type="entry name" value="NUDIXFAMILY"/>
</dbReference>
<dbReference type="Gene3D" id="3.90.79.10">
    <property type="entry name" value="Nucleoside Triphosphate Pyrophosphohydrolase"/>
    <property type="match status" value="1"/>
</dbReference>
<dbReference type="PANTHER" id="PTHR43046:SF12">
    <property type="entry name" value="GDP-MANNOSE MANNOSYL HYDROLASE"/>
    <property type="match status" value="1"/>
</dbReference>
<dbReference type="InterPro" id="IPR020476">
    <property type="entry name" value="Nudix_hydrolase"/>
</dbReference>
<evidence type="ECO:0000256" key="2">
    <source>
        <dbReference type="ARBA" id="ARBA00005582"/>
    </source>
</evidence>
<dbReference type="Proteomes" id="UP000640489">
    <property type="component" value="Unassembled WGS sequence"/>
</dbReference>
<dbReference type="PROSITE" id="PS51462">
    <property type="entry name" value="NUDIX"/>
    <property type="match status" value="1"/>
</dbReference>
<dbReference type="PANTHER" id="PTHR43046">
    <property type="entry name" value="GDP-MANNOSE MANNOSYL HYDROLASE"/>
    <property type="match status" value="1"/>
</dbReference>
<keyword evidence="8" id="KW-1185">Reference proteome</keyword>
<comment type="caution">
    <text evidence="7">The sequence shown here is derived from an EMBL/GenBank/DDBJ whole genome shotgun (WGS) entry which is preliminary data.</text>
</comment>
<accession>A0A930YCJ5</accession>
<name>A0A930YCJ5_9ACTN</name>
<reference evidence="7" key="1">
    <citation type="submission" date="2020-11" db="EMBL/GenBank/DDBJ databases">
        <title>Nocardioides sp. nov., isolated from Soil of Cynanchum wilfordii Hemsley rhizosphere.</title>
        <authorList>
            <person name="Lee J.-S."/>
            <person name="Suh M.K."/>
            <person name="Kim J.-S."/>
        </authorList>
    </citation>
    <scope>NUCLEOTIDE SEQUENCE</scope>
    <source>
        <strain evidence="7">KCTC 19275</strain>
    </source>
</reference>
<dbReference type="AlphaFoldDB" id="A0A930YCJ5"/>
<dbReference type="RefSeq" id="WP_194706438.1">
    <property type="nucleotide sequence ID" value="NZ_JADKPN010000004.1"/>
</dbReference>
<dbReference type="InterPro" id="IPR000086">
    <property type="entry name" value="NUDIX_hydrolase_dom"/>
</dbReference>
<keyword evidence="3 5" id="KW-0378">Hydrolase</keyword>
<evidence type="ECO:0000256" key="4">
    <source>
        <dbReference type="ARBA" id="ARBA00022842"/>
    </source>
</evidence>